<organism evidence="3 4">
    <name type="scientific">Methylotenera mobilis</name>
    <dbReference type="NCBI Taxonomy" id="359408"/>
    <lineage>
        <taxon>Bacteria</taxon>
        <taxon>Pseudomonadati</taxon>
        <taxon>Pseudomonadota</taxon>
        <taxon>Betaproteobacteria</taxon>
        <taxon>Nitrosomonadales</taxon>
        <taxon>Methylophilaceae</taxon>
        <taxon>Methylotenera</taxon>
    </lineage>
</organism>
<dbReference type="NCBIfam" id="NF038126">
    <property type="entry name" value="PEP_CTERM_FxDxF"/>
    <property type="match status" value="1"/>
</dbReference>
<keyword evidence="1" id="KW-0732">Signal</keyword>
<feature type="signal peptide" evidence="1">
    <location>
        <begin position="1"/>
        <end position="22"/>
    </location>
</feature>
<dbReference type="NCBIfam" id="TIGR02595">
    <property type="entry name" value="PEP_CTERM"/>
    <property type="match status" value="1"/>
</dbReference>
<evidence type="ECO:0000313" key="4">
    <source>
        <dbReference type="Proteomes" id="UP000264313"/>
    </source>
</evidence>
<protein>
    <recommendedName>
        <fullName evidence="2">Ice-binding protein C-terminal domain-containing protein</fullName>
    </recommendedName>
</protein>
<gene>
    <name evidence="3" type="ORF">DCW48_03570</name>
</gene>
<evidence type="ECO:0000313" key="3">
    <source>
        <dbReference type="EMBL" id="HBA08737.1"/>
    </source>
</evidence>
<dbReference type="Proteomes" id="UP000264313">
    <property type="component" value="Unassembled WGS sequence"/>
</dbReference>
<sequence>MNKIIRNMIGSAALVASFSANATVDSYGDLLSGTFQPASTFASMSYTNIGNVYSFTLSAFDLDAIFSDGSFIGAIAVDATSQPTISNVVGDTVVSVTNGGGPTGIFDFRFDLTGPQQNRLTANESVSWDATFTQEVTLSADSFALHVQGLTREQGNSGWYTATPVPEPEAYAMMLVGLGMLGFTAKRKSNH</sequence>
<proteinExistence type="predicted"/>
<evidence type="ECO:0000256" key="1">
    <source>
        <dbReference type="SAM" id="SignalP"/>
    </source>
</evidence>
<accession>A0A351R9L6</accession>
<name>A0A351R9L6_9PROT</name>
<dbReference type="EMBL" id="DNAA01000087">
    <property type="protein sequence ID" value="HBA08737.1"/>
    <property type="molecule type" value="Genomic_DNA"/>
</dbReference>
<dbReference type="AlphaFoldDB" id="A0A351R9L6"/>
<evidence type="ECO:0000259" key="2">
    <source>
        <dbReference type="Pfam" id="PF07589"/>
    </source>
</evidence>
<dbReference type="InterPro" id="IPR013424">
    <property type="entry name" value="Ice-binding_C"/>
</dbReference>
<feature type="chain" id="PRO_5017064381" description="Ice-binding protein C-terminal domain-containing protein" evidence="1">
    <location>
        <begin position="23"/>
        <end position="191"/>
    </location>
</feature>
<feature type="domain" description="Ice-binding protein C-terminal" evidence="2">
    <location>
        <begin position="164"/>
        <end position="188"/>
    </location>
</feature>
<dbReference type="Pfam" id="PF07589">
    <property type="entry name" value="PEP-CTERM"/>
    <property type="match status" value="1"/>
</dbReference>
<comment type="caution">
    <text evidence="3">The sequence shown here is derived from an EMBL/GenBank/DDBJ whole genome shotgun (WGS) entry which is preliminary data.</text>
</comment>
<reference evidence="3 4" key="1">
    <citation type="journal article" date="2018" name="Nat. Biotechnol.">
        <title>A standardized bacterial taxonomy based on genome phylogeny substantially revises the tree of life.</title>
        <authorList>
            <person name="Parks D.H."/>
            <person name="Chuvochina M."/>
            <person name="Waite D.W."/>
            <person name="Rinke C."/>
            <person name="Skarshewski A."/>
            <person name="Chaumeil P.A."/>
            <person name="Hugenholtz P."/>
        </authorList>
    </citation>
    <scope>NUCLEOTIDE SEQUENCE [LARGE SCALE GENOMIC DNA]</scope>
    <source>
        <strain evidence="3">UBA9958</strain>
    </source>
</reference>